<reference evidence="2" key="3">
    <citation type="submission" date="2017-01" db="EMBL/GenBank/DDBJ databases">
        <authorList>
            <person name="Mah S.A."/>
            <person name="Swanson W.J."/>
            <person name="Moy G.W."/>
            <person name="Vacquier V.D."/>
        </authorList>
    </citation>
    <scope>NUCLEOTIDE SEQUENCE</scope>
    <source>
        <strain evidence="2">AJ5</strain>
    </source>
</reference>
<evidence type="ECO:0000313" key="4">
    <source>
        <dbReference type="Proteomes" id="UP000011555"/>
    </source>
</evidence>
<dbReference type="SUPFAM" id="SSF50998">
    <property type="entry name" value="Quinoprotein alcohol dehydrogenase-like"/>
    <property type="match status" value="1"/>
</dbReference>
<evidence type="ECO:0000313" key="3">
    <source>
        <dbReference type="EMBL" id="EMA33840.1"/>
    </source>
</evidence>
<accession>M0LP75</accession>
<reference evidence="3 4" key="2">
    <citation type="journal article" date="2014" name="PLoS Genet.">
        <title>Phylogenetically driven sequencing of extremely halophilic archaea reveals strategies for static and dynamic osmo-response.</title>
        <authorList>
            <person name="Becker E.A."/>
            <person name="Seitzer P.M."/>
            <person name="Tritt A."/>
            <person name="Larsen D."/>
            <person name="Krusor M."/>
            <person name="Yao A.I."/>
            <person name="Wu D."/>
            <person name="Madern D."/>
            <person name="Eisen J.A."/>
            <person name="Darling A.E."/>
            <person name="Facciotti M.T."/>
        </authorList>
    </citation>
    <scope>NUCLEOTIDE SEQUENCE [LARGE SCALE GENOMIC DNA]</scope>
    <source>
        <strain evidence="3 4">AJ5</strain>
    </source>
</reference>
<dbReference type="InterPro" id="IPR011047">
    <property type="entry name" value="Quinoprotein_ADH-like_sf"/>
</dbReference>
<dbReference type="eggNOG" id="arCOG02482">
    <property type="taxonomic scope" value="Archaea"/>
</dbReference>
<evidence type="ECO:0000313" key="5">
    <source>
        <dbReference type="Proteomes" id="UP000186547"/>
    </source>
</evidence>
<sequence length="1019" mass="105618">MLTAIPAIPATTEVAPMADSYRQVGSFESGRVDAVGVGRGAIALGIGTRVEVVEGSRSTAIDHGDRIDDVAVADRVVVLSSGDLTTYSRDGDRLWSQGIGDAHAIAAVPDAGICGVLGPDRLRAVEIATGRQRFDVDRTRPGGRDDELLAVPTGFLIATWSFLTHVDLEGEVDFDRDLSAVIRSVGRCDDVIVAALQSDQLVGLQAGTGELRWRTELEATHVAPVGEGSVLVGTAAGTRAVGADGATEPVGDLPNGAPYATPDGGIVCSVREGTVSTHVHAGDQLALAVATDSVGVGGTIDVEVTNQTDRERTASLAVDVTGCSLSPSDRTVSVDPGGTEIVDFPVSSVRAEGDADLAIAVDGSVAHEASITVEDAASGGIAVETALETRTIEDGVAELEVAVENVGGVSLDSVTLLETEAGTGELPAGETWTGTVTRPYEPERRVSVGLEVARGDRRREYAPTCTLPSAPTIDLESGRDALRATVGLEGDVTLSDRLVIEMPGAGRVRSPVTIDGDELLLVVPQYEEGTARIGFDALGIDERIRLSDSGPFSTPSRSSSRSVSGAGSQSRSRSQSPSRSQSRSRSGTDSGTESRSESRPRSEATDDTARSDPSETGSRTRDESRSPADDGSIPAADDGDDRSASDTTGSPALSATRRVPDAEPAIGHAVRDRIVLRNEGDGPAEDVVVAVGDDQRRVGTLPAGETVPLERAVGVVSPDGVVLPSVEIEVGDAVVDRLPDRRLEASVGGIAVKAAVDPDEGTVAADLVNRDDRDCRVLGLELADAPRPESLGERLEAGETTTVAASVAPDGQLEALGEGEAAPLSIAVRYADGEEETIDALATVAPLEAAGDGAAAGGEGGDDLLDERPLAVEIGPETQAAGEYGSVVLVFENESDRALSDVSVSAEGDPINEMFYSEARRERLAAGDWIEHFVDLEAGIEDPTFEAVVSYAVDGAEREYTIRASGPAVADEDAWTDDHLEAWSVERLESAESSAPDSGATPSVPELPSSLSTPLRRGN</sequence>
<dbReference type="Proteomes" id="UP000011555">
    <property type="component" value="Unassembled WGS sequence"/>
</dbReference>
<evidence type="ECO:0000256" key="1">
    <source>
        <dbReference type="SAM" id="MobiDB-lite"/>
    </source>
</evidence>
<dbReference type="Proteomes" id="UP000186547">
    <property type="component" value="Chromosome"/>
</dbReference>
<proteinExistence type="predicted"/>
<feature type="compositionally biased region" description="Basic and acidic residues" evidence="1">
    <location>
        <begin position="592"/>
        <end position="628"/>
    </location>
</feature>
<name>M0LP75_NATLA</name>
<dbReference type="PATRIC" id="fig|358396.7.peg.1851"/>
<dbReference type="KEGG" id="hlc:CHINAEXTREME05855"/>
<dbReference type="AlphaFoldDB" id="M0LP75"/>
<dbReference type="EMBL" id="AOLZ01000034">
    <property type="protein sequence ID" value="EMA33840.1"/>
    <property type="molecule type" value="Genomic_DNA"/>
</dbReference>
<reference evidence="2 5" key="1">
    <citation type="journal article" date="2011" name="J. Bacteriol.">
        <title>Genome sequence of Halobiforma lacisalsi AJ5, an extremely halophilic archaeon which harbors a bop gene.</title>
        <authorList>
            <person name="Jiang X."/>
            <person name="Wang S."/>
            <person name="Cheng H."/>
            <person name="Huo Y."/>
            <person name="Zhang X."/>
            <person name="Zhu X."/>
            <person name="Han X."/>
            <person name="Ni P."/>
            <person name="Wu M."/>
        </authorList>
    </citation>
    <scope>NUCLEOTIDE SEQUENCE [LARGE SCALE GENOMIC DNA]</scope>
    <source>
        <strain evidence="2 5">AJ5</strain>
    </source>
</reference>
<feature type="compositionally biased region" description="Low complexity" evidence="1">
    <location>
        <begin position="547"/>
        <end position="591"/>
    </location>
</feature>
<evidence type="ECO:0000313" key="2">
    <source>
        <dbReference type="EMBL" id="APW97326.1"/>
    </source>
</evidence>
<dbReference type="EMBL" id="CP019285">
    <property type="protein sequence ID" value="APW97326.1"/>
    <property type="molecule type" value="Genomic_DNA"/>
</dbReference>
<keyword evidence="4" id="KW-1185">Reference proteome</keyword>
<feature type="region of interest" description="Disordered" evidence="1">
    <location>
        <begin position="547"/>
        <end position="666"/>
    </location>
</feature>
<feature type="region of interest" description="Disordered" evidence="1">
    <location>
        <begin position="986"/>
        <end position="1019"/>
    </location>
</feature>
<protein>
    <submittedName>
        <fullName evidence="3">Uncharacterized protein</fullName>
    </submittedName>
</protein>
<organism evidence="3 4">
    <name type="scientific">Natronobacterium lacisalsi AJ5</name>
    <dbReference type="NCBI Taxonomy" id="358396"/>
    <lineage>
        <taxon>Archaea</taxon>
        <taxon>Methanobacteriati</taxon>
        <taxon>Methanobacteriota</taxon>
        <taxon>Stenosarchaea group</taxon>
        <taxon>Halobacteria</taxon>
        <taxon>Halobacteriales</taxon>
        <taxon>Natrialbaceae</taxon>
        <taxon>Natronobacterium</taxon>
    </lineage>
</organism>
<dbReference type="STRING" id="358396.CHINAEXTREME_05855"/>
<gene>
    <name evidence="3" type="ORF">C445_09129</name>
    <name evidence="2" type="ORF">CHINAEXTREME_05855</name>
</gene>